<keyword evidence="5" id="KW-1185">Reference proteome</keyword>
<dbReference type="OrthoDB" id="8397223at2"/>
<sequence>MRIRHLLFAVLVSLASPALAQDAGRYAGDWQVTTGDGGTGMCRINLATSSGTFGYWATSLGCLGPLAMVNGWRTEGGNVHLLGYDGNAVATFSPNGRALDGRSANGEPMVLAPLSGQNVASNMPAPAQNCIRHPASGYCADATDIAVPTKFPLWVRGAHLLNIRAMPDGNSQLIGQTQPGQCFMIDSCQATPEGIRCHIAPGQNGLPTGYVLKHFTDENGTFIGFQNFC</sequence>
<dbReference type="InterPro" id="IPR016085">
    <property type="entry name" value="Protease_inh_B-barrel_dom"/>
</dbReference>
<dbReference type="SUPFAM" id="SSF50882">
    <property type="entry name" value="beta-Barrel protease inhibitors"/>
    <property type="match status" value="1"/>
</dbReference>
<evidence type="ECO:0000259" key="3">
    <source>
        <dbReference type="Pfam" id="PF02974"/>
    </source>
</evidence>
<dbReference type="PATRIC" id="fig|361041.3.peg.1670"/>
<organism evidence="4 5">
    <name type="scientific">Devosia soli</name>
    <dbReference type="NCBI Taxonomy" id="361041"/>
    <lineage>
        <taxon>Bacteria</taxon>
        <taxon>Pseudomonadati</taxon>
        <taxon>Pseudomonadota</taxon>
        <taxon>Alphaproteobacteria</taxon>
        <taxon>Hyphomicrobiales</taxon>
        <taxon>Devosiaceae</taxon>
        <taxon>Devosia</taxon>
    </lineage>
</organism>
<evidence type="ECO:0000256" key="1">
    <source>
        <dbReference type="ARBA" id="ARBA00022729"/>
    </source>
</evidence>
<reference evidence="4 5" key="1">
    <citation type="submission" date="2015-03" db="EMBL/GenBank/DDBJ databases">
        <authorList>
            <person name="Hassan Y.I."/>
            <person name="Lepp D."/>
            <person name="Zhou T."/>
        </authorList>
    </citation>
    <scope>NUCLEOTIDE SEQUENCE [LARGE SCALE GENOMIC DNA]</scope>
    <source>
        <strain evidence="4 5">GH2-10</strain>
    </source>
</reference>
<accession>A0A0F5L7Q7</accession>
<dbReference type="Gene3D" id="2.40.128.10">
    <property type="match status" value="1"/>
</dbReference>
<proteinExistence type="predicted"/>
<gene>
    <name evidence="4" type="ORF">VW35_11510</name>
</gene>
<evidence type="ECO:0000313" key="4">
    <source>
        <dbReference type="EMBL" id="KKB78270.1"/>
    </source>
</evidence>
<dbReference type="InterPro" id="IPR021140">
    <property type="entry name" value="Inh/Omp19"/>
</dbReference>
<dbReference type="Proteomes" id="UP000033514">
    <property type="component" value="Unassembled WGS sequence"/>
</dbReference>
<dbReference type="EMBL" id="LAJG01000022">
    <property type="protein sequence ID" value="KKB78270.1"/>
    <property type="molecule type" value="Genomic_DNA"/>
</dbReference>
<feature type="signal peptide" evidence="2">
    <location>
        <begin position="1"/>
        <end position="20"/>
    </location>
</feature>
<evidence type="ECO:0000256" key="2">
    <source>
        <dbReference type="SAM" id="SignalP"/>
    </source>
</evidence>
<comment type="caution">
    <text evidence="4">The sequence shown here is derived from an EMBL/GenBank/DDBJ whole genome shotgun (WGS) entry which is preliminary data.</text>
</comment>
<feature type="domain" description="Alkaline proteinase inhibitor/ Outer membrane lipoprotein Omp19" evidence="3">
    <location>
        <begin position="26"/>
        <end position="111"/>
    </location>
</feature>
<dbReference type="GO" id="GO:0004866">
    <property type="term" value="F:endopeptidase inhibitor activity"/>
    <property type="evidence" value="ECO:0007669"/>
    <property type="project" value="InterPro"/>
</dbReference>
<name>A0A0F5L7Q7_9HYPH</name>
<protein>
    <recommendedName>
        <fullName evidence="3">Alkaline proteinase inhibitor/ Outer membrane lipoprotein Omp19 domain-containing protein</fullName>
    </recommendedName>
</protein>
<evidence type="ECO:0000313" key="5">
    <source>
        <dbReference type="Proteomes" id="UP000033514"/>
    </source>
</evidence>
<feature type="chain" id="PRO_5002491661" description="Alkaline proteinase inhibitor/ Outer membrane lipoprotein Omp19 domain-containing protein" evidence="2">
    <location>
        <begin position="21"/>
        <end position="229"/>
    </location>
</feature>
<dbReference type="STRING" id="361041.VW35_11510"/>
<keyword evidence="1 2" id="KW-0732">Signal</keyword>
<dbReference type="AlphaFoldDB" id="A0A0F5L7Q7"/>
<dbReference type="RefSeq" id="WP_046143201.1">
    <property type="nucleotide sequence ID" value="NZ_LAJG01000022.1"/>
</dbReference>
<dbReference type="Pfam" id="PF02974">
    <property type="entry name" value="Inh"/>
    <property type="match status" value="1"/>
</dbReference>